<dbReference type="EMBL" id="MHHR01000025">
    <property type="protein sequence ID" value="OGY33925.1"/>
    <property type="molecule type" value="Genomic_DNA"/>
</dbReference>
<proteinExistence type="predicted"/>
<evidence type="ECO:0000259" key="1">
    <source>
        <dbReference type="SMART" id="SM00670"/>
    </source>
</evidence>
<dbReference type="PANTHER" id="PTHR34610">
    <property type="entry name" value="SSL7007 PROTEIN"/>
    <property type="match status" value="1"/>
</dbReference>
<protein>
    <submittedName>
        <fullName evidence="2">Putative toxin-antitoxin system toxin component, PIN family</fullName>
    </submittedName>
</protein>
<sequence>MRIVLDTNVLIDGFQDDFCAEAKLIDAVRSGELMAVATPKVMKEYRLILGRLIADRQYRSRIEEFLSMLEETEPEFVDVTIDDEEDMKFLEAAVGGEADVVVTSDRHLLDAGEADGVRIITPEEAWRRAEDEMGGQQEWQGIVQGWGLSAHDDDTEE</sequence>
<dbReference type="CDD" id="cd09854">
    <property type="entry name" value="PIN_VapC-like"/>
    <property type="match status" value="1"/>
</dbReference>
<dbReference type="InterPro" id="IPR002850">
    <property type="entry name" value="PIN_toxin-like"/>
</dbReference>
<dbReference type="SUPFAM" id="SSF88723">
    <property type="entry name" value="PIN domain-like"/>
    <property type="match status" value="1"/>
</dbReference>
<dbReference type="Pfam" id="PF13470">
    <property type="entry name" value="PIN_3"/>
    <property type="match status" value="1"/>
</dbReference>
<dbReference type="InterPro" id="IPR029060">
    <property type="entry name" value="PIN-like_dom_sf"/>
</dbReference>
<feature type="domain" description="PIN" evidence="1">
    <location>
        <begin position="1"/>
        <end position="110"/>
    </location>
</feature>
<organism evidence="2 3">
    <name type="scientific">Candidatus Andersenbacteria bacterium RIFCSPHIGHO2_12_FULL_45_11</name>
    <dbReference type="NCBI Taxonomy" id="1797281"/>
    <lineage>
        <taxon>Bacteria</taxon>
        <taxon>Candidatus Anderseniibacteriota</taxon>
    </lineage>
</organism>
<dbReference type="NCBIfam" id="TIGR00305">
    <property type="entry name" value="putative toxin-antitoxin system toxin component, PIN family"/>
    <property type="match status" value="1"/>
</dbReference>
<dbReference type="Gene3D" id="3.40.50.1010">
    <property type="entry name" value="5'-nuclease"/>
    <property type="match status" value="1"/>
</dbReference>
<accession>A0A1G1X1N4</accession>
<dbReference type="PANTHER" id="PTHR34610:SF3">
    <property type="entry name" value="SSL7007 PROTEIN"/>
    <property type="match status" value="1"/>
</dbReference>
<reference evidence="2 3" key="1">
    <citation type="journal article" date="2016" name="Nat. Commun.">
        <title>Thousands of microbial genomes shed light on interconnected biogeochemical processes in an aquifer system.</title>
        <authorList>
            <person name="Anantharaman K."/>
            <person name="Brown C.T."/>
            <person name="Hug L.A."/>
            <person name="Sharon I."/>
            <person name="Castelle C.J."/>
            <person name="Probst A.J."/>
            <person name="Thomas B.C."/>
            <person name="Singh A."/>
            <person name="Wilkins M.J."/>
            <person name="Karaoz U."/>
            <person name="Brodie E.L."/>
            <person name="Williams K.H."/>
            <person name="Hubbard S.S."/>
            <person name="Banfield J.F."/>
        </authorList>
    </citation>
    <scope>NUCLEOTIDE SEQUENCE [LARGE SCALE GENOMIC DNA]</scope>
</reference>
<dbReference type="SMART" id="SM00670">
    <property type="entry name" value="PINc"/>
    <property type="match status" value="1"/>
</dbReference>
<dbReference type="Proteomes" id="UP000177528">
    <property type="component" value="Unassembled WGS sequence"/>
</dbReference>
<dbReference type="AlphaFoldDB" id="A0A1G1X1N4"/>
<gene>
    <name evidence="2" type="ORF">A3D99_01685</name>
</gene>
<dbReference type="InterPro" id="IPR002716">
    <property type="entry name" value="PIN_dom"/>
</dbReference>
<name>A0A1G1X1N4_9BACT</name>
<evidence type="ECO:0000313" key="2">
    <source>
        <dbReference type="EMBL" id="OGY33925.1"/>
    </source>
</evidence>
<evidence type="ECO:0000313" key="3">
    <source>
        <dbReference type="Proteomes" id="UP000177528"/>
    </source>
</evidence>
<comment type="caution">
    <text evidence="2">The sequence shown here is derived from an EMBL/GenBank/DDBJ whole genome shotgun (WGS) entry which is preliminary data.</text>
</comment>